<evidence type="ECO:0000256" key="6">
    <source>
        <dbReference type="ARBA" id="ARBA00022741"/>
    </source>
</evidence>
<evidence type="ECO:0000313" key="15">
    <source>
        <dbReference type="Proteomes" id="UP000541444"/>
    </source>
</evidence>
<dbReference type="GO" id="GO:0004674">
    <property type="term" value="F:protein serine/threonine kinase activity"/>
    <property type="evidence" value="ECO:0007669"/>
    <property type="project" value="UniProtKB-KW"/>
</dbReference>
<keyword evidence="6 12" id="KW-0547">Nucleotide-binding</keyword>
<dbReference type="InterPro" id="IPR000719">
    <property type="entry name" value="Prot_kinase_dom"/>
</dbReference>
<organism evidence="14 15">
    <name type="scientific">Kingdonia uniflora</name>
    <dbReference type="NCBI Taxonomy" id="39325"/>
    <lineage>
        <taxon>Eukaryota</taxon>
        <taxon>Viridiplantae</taxon>
        <taxon>Streptophyta</taxon>
        <taxon>Embryophyta</taxon>
        <taxon>Tracheophyta</taxon>
        <taxon>Spermatophyta</taxon>
        <taxon>Magnoliopsida</taxon>
        <taxon>Ranunculales</taxon>
        <taxon>Circaeasteraceae</taxon>
        <taxon>Kingdonia</taxon>
    </lineage>
</organism>
<feature type="domain" description="Protein kinase" evidence="13">
    <location>
        <begin position="388"/>
        <end position="666"/>
    </location>
</feature>
<keyword evidence="8 12" id="KW-0067">ATP-binding</keyword>
<evidence type="ECO:0000256" key="4">
    <source>
        <dbReference type="ARBA" id="ARBA00022692"/>
    </source>
</evidence>
<dbReference type="GO" id="GO:0005524">
    <property type="term" value="F:ATP binding"/>
    <property type="evidence" value="ECO:0007669"/>
    <property type="project" value="UniProtKB-UniRule"/>
</dbReference>
<keyword evidence="3" id="KW-0808">Transferase</keyword>
<keyword evidence="9" id="KW-1133">Transmembrane helix</keyword>
<dbReference type="SUPFAM" id="SSF56112">
    <property type="entry name" value="Protein kinase-like (PK-like)"/>
    <property type="match status" value="1"/>
</dbReference>
<dbReference type="GO" id="GO:0016020">
    <property type="term" value="C:membrane"/>
    <property type="evidence" value="ECO:0007669"/>
    <property type="project" value="UniProtKB-SubCell"/>
</dbReference>
<keyword evidence="5" id="KW-0732">Signal</keyword>
<keyword evidence="15" id="KW-1185">Reference proteome</keyword>
<dbReference type="InterPro" id="IPR011009">
    <property type="entry name" value="Kinase-like_dom_sf"/>
</dbReference>
<evidence type="ECO:0000256" key="5">
    <source>
        <dbReference type="ARBA" id="ARBA00022729"/>
    </source>
</evidence>
<evidence type="ECO:0000256" key="1">
    <source>
        <dbReference type="ARBA" id="ARBA00004479"/>
    </source>
</evidence>
<comment type="subcellular location">
    <subcellularLocation>
        <location evidence="1">Membrane</location>
        <topology evidence="1">Single-pass type I membrane protein</topology>
    </subcellularLocation>
</comment>
<dbReference type="PROSITE" id="PS50011">
    <property type="entry name" value="PROTEIN_KINASE_DOM"/>
    <property type="match status" value="1"/>
</dbReference>
<dbReference type="InterPro" id="IPR017441">
    <property type="entry name" value="Protein_kinase_ATP_BS"/>
</dbReference>
<sequence length="690" mass="76766">MINAPNSVGGDDTKSQLHDFALVDMIKVLLPIKIPKVIQSRKKERMQIELLILVGTALLVSVLQVCVCSNTTSAYTRCSKNFECGYAYSYPFWGSGSRPNYCGEKAFGLKCLRKSYDENDIGNDTYTQTEIEIRNQTYRVLNISEANQIMTIVRPDVRKLASFGPCPSEFLNDSAIDDSDVTFEYAPGTLNYTLFYGCPFNVSYDSGGSYCSYANNTGNSLYLTADSVGSNQNTSECQGAILIPVRPSSVNLSTDEILWDGFDVKYVVSYHSDCANCTKSGGSCGSTECNVYDGVCESYDDIRSFNCYCHDGTSQRRTCPPRVIGPISGFILVIILACVCWRRKYSSVNSIVFWKRSENAEKVEEFLRNNRSMAPKRYNYSDIRRMTDSFKNKLGQGGFGGVFKGKLLDGRLVAVKVMRESKGDGEDFMNEVASISRTSHVNVVSLLGFCFDGSKRALIYEFMSNGSLEKFIYKDKPLETSSSLPWEKLFEIVVGVGRGLEYLHRGCNTRIVHFDIKPHNILLNENFCPKISDFGLAKLCSTQESYVSMLDARGTAGYIAPEVFYRHIGVVSHKSDVYSFGMMVLEIIGGRKNINGLADRTSEIFFPHWIHTRIELNEDLGLHGIKSEADSEITKKMIVVGLLCIQTNPLDRPSMSKVVDMLEGSLESLQIPPIAFLSSSSGSQNDSSTT</sequence>
<dbReference type="EMBL" id="JACGCM010000479">
    <property type="protein sequence ID" value="KAF6171591.1"/>
    <property type="molecule type" value="Genomic_DNA"/>
</dbReference>
<evidence type="ECO:0000256" key="11">
    <source>
        <dbReference type="ARBA" id="ARBA00023180"/>
    </source>
</evidence>
<evidence type="ECO:0000256" key="12">
    <source>
        <dbReference type="PROSITE-ProRule" id="PRU10141"/>
    </source>
</evidence>
<evidence type="ECO:0000259" key="13">
    <source>
        <dbReference type="PROSITE" id="PS50011"/>
    </source>
</evidence>
<evidence type="ECO:0000256" key="7">
    <source>
        <dbReference type="ARBA" id="ARBA00022777"/>
    </source>
</evidence>
<dbReference type="FunFam" id="3.30.200.20:FF:000178">
    <property type="entry name" value="serine/threonine-protein kinase PBS1-like"/>
    <property type="match status" value="1"/>
</dbReference>
<dbReference type="PROSITE" id="PS00108">
    <property type="entry name" value="PROTEIN_KINASE_ST"/>
    <property type="match status" value="1"/>
</dbReference>
<keyword evidence="11" id="KW-0325">Glycoprotein</keyword>
<dbReference type="InterPro" id="IPR008271">
    <property type="entry name" value="Ser/Thr_kinase_AS"/>
</dbReference>
<dbReference type="PANTHER" id="PTHR27009">
    <property type="entry name" value="RUST RESISTANCE KINASE LR10-RELATED"/>
    <property type="match status" value="1"/>
</dbReference>
<evidence type="ECO:0000256" key="8">
    <source>
        <dbReference type="ARBA" id="ARBA00022840"/>
    </source>
</evidence>
<evidence type="ECO:0000256" key="10">
    <source>
        <dbReference type="ARBA" id="ARBA00023136"/>
    </source>
</evidence>
<dbReference type="Gene3D" id="3.30.200.20">
    <property type="entry name" value="Phosphorylase Kinase, domain 1"/>
    <property type="match status" value="1"/>
</dbReference>
<evidence type="ECO:0000256" key="3">
    <source>
        <dbReference type="ARBA" id="ARBA00022679"/>
    </source>
</evidence>
<keyword evidence="7" id="KW-0418">Kinase</keyword>
<protein>
    <recommendedName>
        <fullName evidence="13">Protein kinase domain-containing protein</fullName>
    </recommendedName>
</protein>
<dbReference type="Pfam" id="PF14380">
    <property type="entry name" value="WAK_assoc"/>
    <property type="match status" value="1"/>
</dbReference>
<name>A0A7J7NWK9_9MAGN</name>
<dbReference type="InterPro" id="IPR001245">
    <property type="entry name" value="Ser-Thr/Tyr_kinase_cat_dom"/>
</dbReference>
<dbReference type="Pfam" id="PF13947">
    <property type="entry name" value="GUB_WAK_bind"/>
    <property type="match status" value="1"/>
</dbReference>
<reference evidence="14 15" key="1">
    <citation type="journal article" date="2020" name="IScience">
        <title>Genome Sequencing of the Endangered Kingdonia uniflora (Circaeasteraceae, Ranunculales) Reveals Potential Mechanisms of Evolutionary Specialization.</title>
        <authorList>
            <person name="Sun Y."/>
            <person name="Deng T."/>
            <person name="Zhang A."/>
            <person name="Moore M.J."/>
            <person name="Landis J.B."/>
            <person name="Lin N."/>
            <person name="Zhang H."/>
            <person name="Zhang X."/>
            <person name="Huang J."/>
            <person name="Zhang X."/>
            <person name="Sun H."/>
            <person name="Wang H."/>
        </authorList>
    </citation>
    <scope>NUCLEOTIDE SEQUENCE [LARGE SCALE GENOMIC DNA]</scope>
    <source>
        <strain evidence="14">TB1705</strain>
        <tissue evidence="14">Leaf</tissue>
    </source>
</reference>
<dbReference type="GO" id="GO:0030247">
    <property type="term" value="F:polysaccharide binding"/>
    <property type="evidence" value="ECO:0007669"/>
    <property type="project" value="InterPro"/>
</dbReference>
<dbReference type="Pfam" id="PF07714">
    <property type="entry name" value="PK_Tyr_Ser-Thr"/>
    <property type="match status" value="1"/>
</dbReference>
<dbReference type="InterPro" id="IPR045874">
    <property type="entry name" value="LRK10/LRL21-25-like"/>
</dbReference>
<dbReference type="AlphaFoldDB" id="A0A7J7NWK9"/>
<evidence type="ECO:0000256" key="9">
    <source>
        <dbReference type="ARBA" id="ARBA00022989"/>
    </source>
</evidence>
<keyword evidence="2" id="KW-0723">Serine/threonine-protein kinase</keyword>
<dbReference type="InterPro" id="IPR025287">
    <property type="entry name" value="WAK_GUB"/>
</dbReference>
<gene>
    <name evidence="14" type="ORF">GIB67_018115</name>
</gene>
<evidence type="ECO:0000313" key="14">
    <source>
        <dbReference type="EMBL" id="KAF6171591.1"/>
    </source>
</evidence>
<proteinExistence type="predicted"/>
<feature type="binding site" evidence="12">
    <location>
        <position position="416"/>
    </location>
    <ligand>
        <name>ATP</name>
        <dbReference type="ChEBI" id="CHEBI:30616"/>
    </ligand>
</feature>
<dbReference type="Gene3D" id="1.10.510.10">
    <property type="entry name" value="Transferase(Phosphotransferase) domain 1"/>
    <property type="match status" value="1"/>
</dbReference>
<evidence type="ECO:0000256" key="2">
    <source>
        <dbReference type="ARBA" id="ARBA00022527"/>
    </source>
</evidence>
<dbReference type="PROSITE" id="PS00107">
    <property type="entry name" value="PROTEIN_KINASE_ATP"/>
    <property type="match status" value="1"/>
</dbReference>
<dbReference type="OrthoDB" id="4062651at2759"/>
<dbReference type="InterPro" id="IPR032872">
    <property type="entry name" value="WAK_assoc_C"/>
</dbReference>
<accession>A0A7J7NWK9</accession>
<dbReference type="FunFam" id="1.10.510.10:FF:000590">
    <property type="entry name" value="PR5-like receptor kinase"/>
    <property type="match status" value="1"/>
</dbReference>
<dbReference type="Proteomes" id="UP000541444">
    <property type="component" value="Unassembled WGS sequence"/>
</dbReference>
<dbReference type="SMART" id="SM00220">
    <property type="entry name" value="S_TKc"/>
    <property type="match status" value="1"/>
</dbReference>
<comment type="caution">
    <text evidence="14">The sequence shown here is derived from an EMBL/GenBank/DDBJ whole genome shotgun (WGS) entry which is preliminary data.</text>
</comment>
<keyword evidence="10" id="KW-0472">Membrane</keyword>
<keyword evidence="4" id="KW-0812">Transmembrane</keyword>